<keyword evidence="5 10" id="KW-1133">Transmembrane helix</keyword>
<evidence type="ECO:0000256" key="1">
    <source>
        <dbReference type="ARBA" id="ARBA00004651"/>
    </source>
</evidence>
<dbReference type="SMART" id="SM00304">
    <property type="entry name" value="HAMP"/>
    <property type="match status" value="1"/>
</dbReference>
<proteinExistence type="inferred from homology"/>
<dbReference type="Pfam" id="PF00015">
    <property type="entry name" value="MCPsignal"/>
    <property type="match status" value="1"/>
</dbReference>
<keyword evidence="2" id="KW-1003">Cell membrane</keyword>
<dbReference type="Proteomes" id="UP001342826">
    <property type="component" value="Unassembled WGS sequence"/>
</dbReference>
<protein>
    <submittedName>
        <fullName evidence="13">Methyl-accepting chemotaxis protein</fullName>
    </submittedName>
</protein>
<keyword evidence="3" id="KW-0145">Chemotaxis</keyword>
<dbReference type="CDD" id="cd12913">
    <property type="entry name" value="PDC1_MCP_like"/>
    <property type="match status" value="1"/>
</dbReference>
<evidence type="ECO:0000256" key="6">
    <source>
        <dbReference type="ARBA" id="ARBA00023136"/>
    </source>
</evidence>
<reference evidence="13 14" key="1">
    <citation type="submission" date="2023-03" db="EMBL/GenBank/DDBJ databases">
        <title>Bacillus Genome Sequencing.</title>
        <authorList>
            <person name="Dunlap C."/>
        </authorList>
    </citation>
    <scope>NUCLEOTIDE SEQUENCE [LARGE SCALE GENOMIC DNA]</scope>
    <source>
        <strain evidence="13 14">NRS-1717</strain>
    </source>
</reference>
<evidence type="ECO:0000259" key="12">
    <source>
        <dbReference type="PROSITE" id="PS50885"/>
    </source>
</evidence>
<dbReference type="SUPFAM" id="SSF103190">
    <property type="entry name" value="Sensory domain-like"/>
    <property type="match status" value="1"/>
</dbReference>
<evidence type="ECO:0000256" key="10">
    <source>
        <dbReference type="SAM" id="Phobius"/>
    </source>
</evidence>
<dbReference type="PROSITE" id="PS50885">
    <property type="entry name" value="HAMP"/>
    <property type="match status" value="1"/>
</dbReference>
<dbReference type="CDD" id="cd12912">
    <property type="entry name" value="PDC2_MCP_like"/>
    <property type="match status" value="1"/>
</dbReference>
<name>A0ABU6NXK2_9BACI</name>
<dbReference type="RefSeq" id="WP_328015221.1">
    <property type="nucleotide sequence ID" value="NZ_JARTFS010000008.1"/>
</dbReference>
<dbReference type="EMBL" id="JARTFS010000008">
    <property type="protein sequence ID" value="MED4401858.1"/>
    <property type="molecule type" value="Genomic_DNA"/>
</dbReference>
<evidence type="ECO:0000259" key="11">
    <source>
        <dbReference type="PROSITE" id="PS50111"/>
    </source>
</evidence>
<evidence type="ECO:0000256" key="3">
    <source>
        <dbReference type="ARBA" id="ARBA00022500"/>
    </source>
</evidence>
<organism evidence="13 14">
    <name type="scientific">Metabacillus fastidiosus</name>
    <dbReference type="NCBI Taxonomy" id="1458"/>
    <lineage>
        <taxon>Bacteria</taxon>
        <taxon>Bacillati</taxon>
        <taxon>Bacillota</taxon>
        <taxon>Bacilli</taxon>
        <taxon>Bacillales</taxon>
        <taxon>Bacillaceae</taxon>
        <taxon>Metabacillus</taxon>
    </lineage>
</organism>
<feature type="transmembrane region" description="Helical" evidence="10">
    <location>
        <begin position="298"/>
        <end position="317"/>
    </location>
</feature>
<accession>A0ABU6NXK2</accession>
<dbReference type="PANTHER" id="PTHR32089:SF112">
    <property type="entry name" value="LYSOZYME-LIKE PROTEIN-RELATED"/>
    <property type="match status" value="1"/>
</dbReference>
<dbReference type="CDD" id="cd06225">
    <property type="entry name" value="HAMP"/>
    <property type="match status" value="1"/>
</dbReference>
<dbReference type="PANTHER" id="PTHR32089">
    <property type="entry name" value="METHYL-ACCEPTING CHEMOTAXIS PROTEIN MCPB"/>
    <property type="match status" value="1"/>
</dbReference>
<dbReference type="InterPro" id="IPR004089">
    <property type="entry name" value="MCPsignal_dom"/>
</dbReference>
<dbReference type="Pfam" id="PF00672">
    <property type="entry name" value="HAMP"/>
    <property type="match status" value="1"/>
</dbReference>
<keyword evidence="14" id="KW-1185">Reference proteome</keyword>
<comment type="similarity">
    <text evidence="8">Belongs to the methyl-accepting chemotaxis (MCP) protein family.</text>
</comment>
<feature type="domain" description="Methyl-accepting transducer" evidence="11">
    <location>
        <begin position="389"/>
        <end position="660"/>
    </location>
</feature>
<dbReference type="SMART" id="SM00283">
    <property type="entry name" value="MA"/>
    <property type="match status" value="1"/>
</dbReference>
<dbReference type="SUPFAM" id="SSF58104">
    <property type="entry name" value="Methyl-accepting chemotaxis protein (MCP) signaling domain"/>
    <property type="match status" value="1"/>
</dbReference>
<dbReference type="Pfam" id="PF02743">
    <property type="entry name" value="dCache_1"/>
    <property type="match status" value="1"/>
</dbReference>
<evidence type="ECO:0000256" key="4">
    <source>
        <dbReference type="ARBA" id="ARBA00022692"/>
    </source>
</evidence>
<gene>
    <name evidence="13" type="ORF">P9271_11075</name>
</gene>
<comment type="subcellular location">
    <subcellularLocation>
        <location evidence="1">Cell membrane</location>
        <topology evidence="1">Multi-pass membrane protein</topology>
    </subcellularLocation>
</comment>
<feature type="domain" description="HAMP" evidence="12">
    <location>
        <begin position="318"/>
        <end position="370"/>
    </location>
</feature>
<keyword evidence="4 10" id="KW-0812">Transmembrane</keyword>
<sequence>MKRQSISTKVSLILFVVIAIVLSFTAVIVNMYTKNILTQNIEKEVALESKSVANQVNNFFKGKGNLVDQITSNQTVLHYLNTAKTRDEALTNTYYKDMIQSLEATKNTDADIAMIWVASEQGNFLTGTGNVLSNTDFDLNERPWYKPVKDAQGIYYTDPYMDQVFGKVILSVMKEVKVNDKPVGIVAIDLFLDSIPSIMEQYKIGETGYSILLAPDGNIIYHPNKELIMKEPLTNETGDMGAIAKKMIAGENGLEEATLGDKRYYAGYEPVKSAGWSVATAVTQDEVFMPLKSMAKTVLITFVITAIILVAMTYFLLKSMLKNLSNMSEMINKIAAGDLRHRLDIKSKDELGQVSNDLNGMLDNLNGLVQVVQENATQVAASSEQLNVSTDQTAQAAQLVAGTVDSITAGTLQQSNNTKKATETVVKMSETFQTVSIDSDTVAKSSEEAVQKARSGEEAVVSAMSQMETIKETVNTAANIIAKLGERSNEIDQIVDTISDISNQTNLLALNASIEASRAGEHGKGFTVVANEVKKLAEQSKQAAGQIGDLIKEIQTDTDLAVDSINNGTHEVEKGSDAVQTAGVTFNEITSIVSQVSEQMKAISSSIQKLSSSTGYVVEMIQNVDDLADSARENFENVAAAAEEQTATLEEIASSSEELSSMALELQEAVSKFKI</sequence>
<evidence type="ECO:0000313" key="14">
    <source>
        <dbReference type="Proteomes" id="UP001342826"/>
    </source>
</evidence>
<evidence type="ECO:0000256" key="2">
    <source>
        <dbReference type="ARBA" id="ARBA00022475"/>
    </source>
</evidence>
<keyword evidence="7 9" id="KW-0807">Transducer</keyword>
<dbReference type="Gene3D" id="3.30.450.20">
    <property type="entry name" value="PAS domain"/>
    <property type="match status" value="1"/>
</dbReference>
<comment type="caution">
    <text evidence="13">The sequence shown here is derived from an EMBL/GenBank/DDBJ whole genome shotgun (WGS) entry which is preliminary data.</text>
</comment>
<evidence type="ECO:0000256" key="8">
    <source>
        <dbReference type="ARBA" id="ARBA00029447"/>
    </source>
</evidence>
<dbReference type="InterPro" id="IPR003660">
    <property type="entry name" value="HAMP_dom"/>
</dbReference>
<evidence type="ECO:0000256" key="9">
    <source>
        <dbReference type="PROSITE-ProRule" id="PRU00284"/>
    </source>
</evidence>
<evidence type="ECO:0000256" key="7">
    <source>
        <dbReference type="ARBA" id="ARBA00023224"/>
    </source>
</evidence>
<evidence type="ECO:0000313" key="13">
    <source>
        <dbReference type="EMBL" id="MED4401858.1"/>
    </source>
</evidence>
<dbReference type="InterPro" id="IPR029151">
    <property type="entry name" value="Sensor-like_sf"/>
</dbReference>
<dbReference type="PROSITE" id="PS50111">
    <property type="entry name" value="CHEMOTAXIS_TRANSDUC_2"/>
    <property type="match status" value="1"/>
</dbReference>
<dbReference type="CDD" id="cd11386">
    <property type="entry name" value="MCP_signal"/>
    <property type="match status" value="1"/>
</dbReference>
<dbReference type="Gene3D" id="6.10.340.10">
    <property type="match status" value="1"/>
</dbReference>
<keyword evidence="6 10" id="KW-0472">Membrane</keyword>
<feature type="transmembrane region" description="Helical" evidence="10">
    <location>
        <begin position="12"/>
        <end position="32"/>
    </location>
</feature>
<dbReference type="InterPro" id="IPR033479">
    <property type="entry name" value="dCache_1"/>
</dbReference>
<dbReference type="Gene3D" id="1.10.287.950">
    <property type="entry name" value="Methyl-accepting chemotaxis protein"/>
    <property type="match status" value="1"/>
</dbReference>
<evidence type="ECO:0000256" key="5">
    <source>
        <dbReference type="ARBA" id="ARBA00022989"/>
    </source>
</evidence>